<keyword evidence="2" id="KW-1185">Reference proteome</keyword>
<dbReference type="EMBL" id="CM042036">
    <property type="protein sequence ID" value="KAI3744229.1"/>
    <property type="molecule type" value="Genomic_DNA"/>
</dbReference>
<evidence type="ECO:0000313" key="2">
    <source>
        <dbReference type="Proteomes" id="UP001056120"/>
    </source>
</evidence>
<comment type="caution">
    <text evidence="1">The sequence shown here is derived from an EMBL/GenBank/DDBJ whole genome shotgun (WGS) entry which is preliminary data.</text>
</comment>
<organism evidence="1 2">
    <name type="scientific">Smallanthus sonchifolius</name>
    <dbReference type="NCBI Taxonomy" id="185202"/>
    <lineage>
        <taxon>Eukaryota</taxon>
        <taxon>Viridiplantae</taxon>
        <taxon>Streptophyta</taxon>
        <taxon>Embryophyta</taxon>
        <taxon>Tracheophyta</taxon>
        <taxon>Spermatophyta</taxon>
        <taxon>Magnoliopsida</taxon>
        <taxon>eudicotyledons</taxon>
        <taxon>Gunneridae</taxon>
        <taxon>Pentapetalae</taxon>
        <taxon>asterids</taxon>
        <taxon>campanulids</taxon>
        <taxon>Asterales</taxon>
        <taxon>Asteraceae</taxon>
        <taxon>Asteroideae</taxon>
        <taxon>Heliantheae alliance</taxon>
        <taxon>Millerieae</taxon>
        <taxon>Smallanthus</taxon>
    </lineage>
</organism>
<sequence>MRKVIEREVVATLEVTNNTKAKKAIVVGKRYRKSVEIEGKFGDSYKVRESYEADITKMGEKINVQKHKIKIDCEAIHQLLGVPCGDVTIESITKLKIKDESVKTWRNRYPRNFVAPSGLVSNIENAEDEDSFNFRLDFLLCFLAVMVECHGQGRRKEKILHKMTGDTDFSKINWSAYIMNSMRDPQSENENCANDVQDEQEEPEDPQVNA</sequence>
<protein>
    <submittedName>
        <fullName evidence="1">Uncharacterized protein</fullName>
    </submittedName>
</protein>
<name>A0ACB9DC87_9ASTR</name>
<gene>
    <name evidence="1" type="ORF">L1987_57306</name>
</gene>
<reference evidence="1 2" key="2">
    <citation type="journal article" date="2022" name="Mol. Ecol. Resour.">
        <title>The genomes of chicory, endive, great burdock and yacon provide insights into Asteraceae paleo-polyploidization history and plant inulin production.</title>
        <authorList>
            <person name="Fan W."/>
            <person name="Wang S."/>
            <person name="Wang H."/>
            <person name="Wang A."/>
            <person name="Jiang F."/>
            <person name="Liu H."/>
            <person name="Zhao H."/>
            <person name="Xu D."/>
            <person name="Zhang Y."/>
        </authorList>
    </citation>
    <scope>NUCLEOTIDE SEQUENCE [LARGE SCALE GENOMIC DNA]</scope>
    <source>
        <strain evidence="2">cv. Yunnan</strain>
        <tissue evidence="1">Leaves</tissue>
    </source>
</reference>
<reference evidence="2" key="1">
    <citation type="journal article" date="2022" name="Mol. Ecol. Resour.">
        <title>The genomes of chicory, endive, great burdock and yacon provide insights into Asteraceae palaeo-polyploidization history and plant inulin production.</title>
        <authorList>
            <person name="Fan W."/>
            <person name="Wang S."/>
            <person name="Wang H."/>
            <person name="Wang A."/>
            <person name="Jiang F."/>
            <person name="Liu H."/>
            <person name="Zhao H."/>
            <person name="Xu D."/>
            <person name="Zhang Y."/>
        </authorList>
    </citation>
    <scope>NUCLEOTIDE SEQUENCE [LARGE SCALE GENOMIC DNA]</scope>
    <source>
        <strain evidence="2">cv. Yunnan</strain>
    </source>
</reference>
<evidence type="ECO:0000313" key="1">
    <source>
        <dbReference type="EMBL" id="KAI3744229.1"/>
    </source>
</evidence>
<dbReference type="Proteomes" id="UP001056120">
    <property type="component" value="Linkage Group LG19"/>
</dbReference>
<accession>A0ACB9DC87</accession>
<proteinExistence type="predicted"/>